<name>A0A840VEF8_9PROT</name>
<dbReference type="PANTHER" id="PTHR30250">
    <property type="entry name" value="PST FAMILY PREDICTED COLANIC ACID TRANSPORTER"/>
    <property type="match status" value="1"/>
</dbReference>
<feature type="transmembrane region" description="Helical" evidence="7">
    <location>
        <begin position="124"/>
        <end position="145"/>
    </location>
</feature>
<evidence type="ECO:0000313" key="8">
    <source>
        <dbReference type="EMBL" id="MBB5374218.1"/>
    </source>
</evidence>
<proteinExistence type="inferred from homology"/>
<comment type="subcellular location">
    <subcellularLocation>
        <location evidence="1">Cell membrane</location>
        <topology evidence="1">Multi-pass membrane protein</topology>
    </subcellularLocation>
</comment>
<reference evidence="8 9" key="1">
    <citation type="submission" date="2020-08" db="EMBL/GenBank/DDBJ databases">
        <title>Genomic Encyclopedia of Type Strains, Phase IV (KMG-IV): sequencing the most valuable type-strain genomes for metagenomic binning, comparative biology and taxonomic classification.</title>
        <authorList>
            <person name="Goeker M."/>
        </authorList>
    </citation>
    <scope>NUCLEOTIDE SEQUENCE [LARGE SCALE GENOMIC DNA]</scope>
    <source>
        <strain evidence="8 9">DSM 27026</strain>
    </source>
</reference>
<protein>
    <submittedName>
        <fullName evidence="8">O-antigen/teichoic acid export membrane protein</fullName>
    </submittedName>
</protein>
<dbReference type="AlphaFoldDB" id="A0A840VEF8"/>
<feature type="transmembrane region" description="Helical" evidence="7">
    <location>
        <begin position="157"/>
        <end position="176"/>
    </location>
</feature>
<dbReference type="Pfam" id="PF13440">
    <property type="entry name" value="Polysacc_synt_3"/>
    <property type="match status" value="1"/>
</dbReference>
<dbReference type="RefSeq" id="WP_246344208.1">
    <property type="nucleotide sequence ID" value="NZ_JACHFJ010000013.1"/>
</dbReference>
<evidence type="ECO:0000256" key="4">
    <source>
        <dbReference type="ARBA" id="ARBA00022692"/>
    </source>
</evidence>
<gene>
    <name evidence="8" type="ORF">HNP71_002489</name>
</gene>
<dbReference type="GO" id="GO:0005886">
    <property type="term" value="C:plasma membrane"/>
    <property type="evidence" value="ECO:0007669"/>
    <property type="project" value="UniProtKB-SubCell"/>
</dbReference>
<keyword evidence="4 7" id="KW-0812">Transmembrane</keyword>
<accession>A0A840VEF8</accession>
<feature type="transmembrane region" description="Helical" evidence="7">
    <location>
        <begin position="397"/>
        <end position="417"/>
    </location>
</feature>
<dbReference type="InterPro" id="IPR050833">
    <property type="entry name" value="Poly_Biosynth_Transport"/>
</dbReference>
<dbReference type="EMBL" id="JACHFJ010000013">
    <property type="protein sequence ID" value="MBB5374218.1"/>
    <property type="molecule type" value="Genomic_DNA"/>
</dbReference>
<comment type="caution">
    <text evidence="8">The sequence shown here is derived from an EMBL/GenBank/DDBJ whole genome shotgun (WGS) entry which is preliminary data.</text>
</comment>
<sequence length="496" mass="52111">MADAEKPPQDAMAQHRRHLGRGFNWLGGATIIAKVTDFSTILVVLLCLSKAQMGIGSLVVSIGMVVEAFDGLGTGDALVQAKGVNRRQLDSLFWFILAAAVLIALLTLAAAPLVQMIYGVPGMAAYFVLVAAKQPLVGMAVIPLARLNRALRYERIAAINVGATFGAALARAGIAFAGGGAWALAGGYAASGVFILAGALLASPFRPKPRFNFAEIAPLLQFGWRSSSANIFEQIFKNIDFLLVGWFYGAAPLAVYRVAFDVAMEPAMAIGTIINRTALPVFARAAAVPEHLTGALLWSLQRLTVLNAPLMAGIMLLATPLASLLHDSQGHSYAAAALPMQILALAAILRITSQLLTPVLLASGQPGQAARLSAATLGLLGTGILAAGWCFPAQTGIVAVSTVWLAVYPLLLGWGMVYLYRHWRIRPGALVRPFLAPGLGIAIMVIGTETIRHLTAGFGQQVQAGIALAATLLTYGGLSLHARMTQHATVTVGSKR</sequence>
<feature type="transmembrane region" description="Helical" evidence="7">
    <location>
        <begin position="305"/>
        <end position="325"/>
    </location>
</feature>
<feature type="transmembrane region" description="Helical" evidence="7">
    <location>
        <begin position="429"/>
        <end position="446"/>
    </location>
</feature>
<feature type="transmembrane region" description="Helical" evidence="7">
    <location>
        <begin position="331"/>
        <end position="351"/>
    </location>
</feature>
<evidence type="ECO:0000256" key="1">
    <source>
        <dbReference type="ARBA" id="ARBA00004651"/>
    </source>
</evidence>
<keyword evidence="3" id="KW-1003">Cell membrane</keyword>
<evidence type="ECO:0000256" key="2">
    <source>
        <dbReference type="ARBA" id="ARBA00007430"/>
    </source>
</evidence>
<evidence type="ECO:0000256" key="7">
    <source>
        <dbReference type="SAM" id="Phobius"/>
    </source>
</evidence>
<evidence type="ECO:0000256" key="3">
    <source>
        <dbReference type="ARBA" id="ARBA00022475"/>
    </source>
</evidence>
<dbReference type="PANTHER" id="PTHR30250:SF10">
    <property type="entry name" value="LIPOPOLYSACCHARIDE BIOSYNTHESIS PROTEIN WZXC"/>
    <property type="match status" value="1"/>
</dbReference>
<keyword evidence="9" id="KW-1185">Reference proteome</keyword>
<comment type="similarity">
    <text evidence="2">Belongs to the polysaccharide synthase family.</text>
</comment>
<feature type="transmembrane region" description="Helical" evidence="7">
    <location>
        <begin position="182"/>
        <end position="202"/>
    </location>
</feature>
<evidence type="ECO:0000256" key="6">
    <source>
        <dbReference type="ARBA" id="ARBA00023136"/>
    </source>
</evidence>
<evidence type="ECO:0000313" key="9">
    <source>
        <dbReference type="Proteomes" id="UP000553706"/>
    </source>
</evidence>
<feature type="transmembrane region" description="Helical" evidence="7">
    <location>
        <begin position="458"/>
        <end position="478"/>
    </location>
</feature>
<feature type="transmembrane region" description="Helical" evidence="7">
    <location>
        <begin position="92"/>
        <end position="118"/>
    </location>
</feature>
<organism evidence="8 9">
    <name type="scientific">Acidocella aromatica</name>
    <dbReference type="NCBI Taxonomy" id="1303579"/>
    <lineage>
        <taxon>Bacteria</taxon>
        <taxon>Pseudomonadati</taxon>
        <taxon>Pseudomonadota</taxon>
        <taxon>Alphaproteobacteria</taxon>
        <taxon>Acetobacterales</taxon>
        <taxon>Acidocellaceae</taxon>
        <taxon>Acidocella</taxon>
    </lineage>
</organism>
<feature type="transmembrane region" description="Helical" evidence="7">
    <location>
        <begin position="25"/>
        <end position="48"/>
    </location>
</feature>
<keyword evidence="5 7" id="KW-1133">Transmembrane helix</keyword>
<keyword evidence="6 7" id="KW-0472">Membrane</keyword>
<feature type="transmembrane region" description="Helical" evidence="7">
    <location>
        <begin position="372"/>
        <end position="391"/>
    </location>
</feature>
<evidence type="ECO:0000256" key="5">
    <source>
        <dbReference type="ARBA" id="ARBA00022989"/>
    </source>
</evidence>
<dbReference type="Proteomes" id="UP000553706">
    <property type="component" value="Unassembled WGS sequence"/>
</dbReference>